<evidence type="ECO:0000256" key="5">
    <source>
        <dbReference type="SAM" id="Phobius"/>
    </source>
</evidence>
<dbReference type="OMA" id="FIRAYFP"/>
<proteinExistence type="predicted"/>
<evidence type="ECO:0000256" key="1">
    <source>
        <dbReference type="ARBA" id="ARBA00004141"/>
    </source>
</evidence>
<evidence type="ECO:0000256" key="3">
    <source>
        <dbReference type="ARBA" id="ARBA00022989"/>
    </source>
</evidence>
<organism evidence="7 8">
    <name type="scientific">Colletotrichum sublineola</name>
    <name type="common">Sorghum anthracnose fungus</name>
    <dbReference type="NCBI Taxonomy" id="1173701"/>
    <lineage>
        <taxon>Eukaryota</taxon>
        <taxon>Fungi</taxon>
        <taxon>Dikarya</taxon>
        <taxon>Ascomycota</taxon>
        <taxon>Pezizomycotina</taxon>
        <taxon>Sordariomycetes</taxon>
        <taxon>Hypocreomycetidae</taxon>
        <taxon>Glomerellales</taxon>
        <taxon>Glomerellaceae</taxon>
        <taxon>Colletotrichum</taxon>
        <taxon>Colletotrichum graminicola species complex</taxon>
    </lineage>
</organism>
<feature type="transmembrane region" description="Helical" evidence="5">
    <location>
        <begin position="443"/>
        <end position="462"/>
    </location>
</feature>
<evidence type="ECO:0000256" key="4">
    <source>
        <dbReference type="ARBA" id="ARBA00023136"/>
    </source>
</evidence>
<gene>
    <name evidence="7" type="ORF">CSUB01_07304</name>
</gene>
<evidence type="ECO:0000256" key="2">
    <source>
        <dbReference type="ARBA" id="ARBA00022692"/>
    </source>
</evidence>
<dbReference type="Proteomes" id="UP000027238">
    <property type="component" value="Unassembled WGS sequence"/>
</dbReference>
<dbReference type="EMBL" id="JMSE01001453">
    <property type="protein sequence ID" value="KDN60935.1"/>
    <property type="molecule type" value="Genomic_DNA"/>
</dbReference>
<dbReference type="eggNOG" id="ENOG502SX0Z">
    <property type="taxonomic scope" value="Eukaryota"/>
</dbReference>
<dbReference type="HOGENOM" id="CLU_535282_0_0_1"/>
<keyword evidence="8" id="KW-1185">Reference proteome</keyword>
<comment type="caution">
    <text evidence="7">The sequence shown here is derived from an EMBL/GenBank/DDBJ whole genome shotgun (WGS) entry which is preliminary data.</text>
</comment>
<name>A0A066X4J1_COLSU</name>
<feature type="transmembrane region" description="Helical" evidence="5">
    <location>
        <begin position="474"/>
        <end position="492"/>
    </location>
</feature>
<dbReference type="Pfam" id="PF13813">
    <property type="entry name" value="MBOAT_2"/>
    <property type="match status" value="1"/>
</dbReference>
<evidence type="ECO:0000313" key="8">
    <source>
        <dbReference type="Proteomes" id="UP000027238"/>
    </source>
</evidence>
<feature type="transmembrane region" description="Helical" evidence="5">
    <location>
        <begin position="127"/>
        <end position="144"/>
    </location>
</feature>
<sequence length="509" mass="59197">MDSLQSMGMDAMSPMEIPLGDTLNWSDYGYADYADFYPHGNYGKMNYIQAIYTFFIWETWVSIQGMVTKELLYPTILYTISVACIAVALNTEERYRAAWVAASVAIGAVILQHLGDMDFIYVVKDTLIRLIIIHNMGAVVMILWEKFCLTEEQKMLSWGKRAIATYKIMWNSRFVKTSRPAPVFHLLKAEEELRKAALRAIAEEDDSEKLDDNSVLADQTDDSCSNGLLHIRRVCNGARQAGQWVWSCVSLPVIRLWNWISPRNRWIMQTITTVLIVWVLDRATDHVSQVVVGFDWEDVGPHKTVFFRRLNEVTRHEVIVRSFFAFQTVWGPYSFYTQIHSIIALFFVALHIDEPEEWPPVFGDIRQAWSLRRLWSKFWDRLIYRAVNGLGEMFMTAVGFGQRPFRGMKRWVLNGLVFAISGIFHAGTDYIAGLECSWMWEFWWWNMNFVGIVGETALLYFIRAYFPHFYDKMSGKAGKAIGFLWVFAWLFWSAPKSHFMAMQCMPENR</sequence>
<feature type="transmembrane region" description="Helical" evidence="5">
    <location>
        <begin position="71"/>
        <end position="90"/>
    </location>
</feature>
<reference evidence="8" key="1">
    <citation type="journal article" date="2014" name="Genome Announc.">
        <title>Draft genome sequence of Colletotrichum sublineola, a destructive pathogen of cultivated sorghum.</title>
        <authorList>
            <person name="Baroncelli R."/>
            <person name="Sanz-Martin J.M."/>
            <person name="Rech G.E."/>
            <person name="Sukno S.A."/>
            <person name="Thon M.R."/>
        </authorList>
    </citation>
    <scope>NUCLEOTIDE SEQUENCE [LARGE SCALE GENOMIC DNA]</scope>
    <source>
        <strain evidence="8">TX430BB</strain>
    </source>
</reference>
<dbReference type="GO" id="GO:0016020">
    <property type="term" value="C:membrane"/>
    <property type="evidence" value="ECO:0007669"/>
    <property type="project" value="UniProtKB-SubCell"/>
</dbReference>
<feature type="transmembrane region" description="Helical" evidence="5">
    <location>
        <begin position="97"/>
        <end position="115"/>
    </location>
</feature>
<feature type="transmembrane region" description="Helical" evidence="5">
    <location>
        <begin position="412"/>
        <end position="431"/>
    </location>
</feature>
<keyword evidence="3 5" id="KW-1133">Transmembrane helix</keyword>
<protein>
    <recommendedName>
        <fullName evidence="6">Wax synthase domain-containing protein</fullName>
    </recommendedName>
</protein>
<evidence type="ECO:0000313" key="7">
    <source>
        <dbReference type="EMBL" id="KDN60935.1"/>
    </source>
</evidence>
<comment type="subcellular location">
    <subcellularLocation>
        <location evidence="1">Membrane</location>
        <topology evidence="1">Multi-pass membrane protein</topology>
    </subcellularLocation>
</comment>
<dbReference type="InterPro" id="IPR032805">
    <property type="entry name" value="Wax_synthase_dom"/>
</dbReference>
<feature type="domain" description="Wax synthase" evidence="6">
    <location>
        <begin position="358"/>
        <end position="443"/>
    </location>
</feature>
<dbReference type="AlphaFoldDB" id="A0A066X4J1"/>
<keyword evidence="4 5" id="KW-0472">Membrane</keyword>
<evidence type="ECO:0000259" key="6">
    <source>
        <dbReference type="Pfam" id="PF13813"/>
    </source>
</evidence>
<keyword evidence="2 5" id="KW-0812">Transmembrane</keyword>
<dbReference type="OrthoDB" id="1077582at2759"/>
<accession>A0A066X4J1</accession>